<evidence type="ECO:0000313" key="5">
    <source>
        <dbReference type="Proteomes" id="UP000252893"/>
    </source>
</evidence>
<dbReference type="PANTHER" id="PTHR30222:SF2">
    <property type="entry name" value="ABC TRANSPORTER SUBSTRATE-BINDING PROTEIN"/>
    <property type="match status" value="1"/>
</dbReference>
<comment type="caution">
    <text evidence="4">The sequence shown here is derived from an EMBL/GenBank/DDBJ whole genome shotgun (WGS) entry which is preliminary data.</text>
</comment>
<feature type="signal peptide" evidence="3">
    <location>
        <begin position="1"/>
        <end position="22"/>
    </location>
</feature>
<dbReference type="Pfam" id="PF13416">
    <property type="entry name" value="SBP_bac_8"/>
    <property type="match status" value="1"/>
</dbReference>
<dbReference type="Gene3D" id="3.40.190.10">
    <property type="entry name" value="Periplasmic binding protein-like II"/>
    <property type="match status" value="2"/>
</dbReference>
<evidence type="ECO:0000256" key="3">
    <source>
        <dbReference type="SAM" id="SignalP"/>
    </source>
</evidence>
<keyword evidence="2" id="KW-0574">Periplasm</keyword>
<dbReference type="AlphaFoldDB" id="A0A366DMI3"/>
<evidence type="ECO:0000256" key="1">
    <source>
        <dbReference type="ARBA" id="ARBA00022729"/>
    </source>
</evidence>
<dbReference type="SUPFAM" id="SSF53850">
    <property type="entry name" value="Periplasmic binding protein-like II"/>
    <property type="match status" value="1"/>
</dbReference>
<dbReference type="RefSeq" id="WP_113945828.1">
    <property type="nucleotide sequence ID" value="NZ_JBHEEG010000010.1"/>
</dbReference>
<evidence type="ECO:0000256" key="2">
    <source>
        <dbReference type="ARBA" id="ARBA00022764"/>
    </source>
</evidence>
<evidence type="ECO:0000313" key="4">
    <source>
        <dbReference type="EMBL" id="RBO91155.1"/>
    </source>
</evidence>
<dbReference type="PANTHER" id="PTHR30222">
    <property type="entry name" value="SPERMIDINE/PUTRESCINE-BINDING PERIPLASMIC PROTEIN"/>
    <property type="match status" value="1"/>
</dbReference>
<dbReference type="Proteomes" id="UP000252893">
    <property type="component" value="Unassembled WGS sequence"/>
</dbReference>
<reference evidence="4 5" key="1">
    <citation type="submission" date="2018-06" db="EMBL/GenBank/DDBJ databases">
        <title>Genomic Encyclopedia of Type Strains, Phase IV (KMG-IV): sequencing the most valuable type-strain genomes for metagenomic binning, comparative biology and taxonomic classification.</title>
        <authorList>
            <person name="Goeker M."/>
        </authorList>
    </citation>
    <scope>NUCLEOTIDE SEQUENCE [LARGE SCALE GENOMIC DNA]</scope>
    <source>
        <strain evidence="4 5">DSM 25619</strain>
    </source>
</reference>
<keyword evidence="1 3" id="KW-0732">Signal</keyword>
<accession>A0A366DMI3</accession>
<sequence length="343" mass="38138">MRYLKLALLATCTIMAANIANARDFTIAGYGGKFQDAARTAYFEPFTKTKGIKYQEAIYLGGLAELKTMADTGNVKWDLVITEGPTLQMGCDEGLFEVIEWDKVAHKDDLMEAAVQTCGAGNVVIGNGFAYNSDVFSDAPKDWKDFFDREKYPGKRGMKNQPMLNLEYALMADGVPVDKVYDVLNTPEGVDRAFAKMDTIKDLLQYWESGSQPVEWMAAGNVALSTAHNGRIIMANQEGKPLNFVWKNHIYNIDVWAIPANSPNKELALEFLSTVNTPQNQAVFSKVLPYGPTNMKAAAFMEPGVAESVPVGNNIAEALFLNDAFWIDHGEELMERWNNWSSR</sequence>
<organism evidence="4 5">
    <name type="scientific">Pseudochrobactrum asaccharolyticum</name>
    <dbReference type="NCBI Taxonomy" id="354351"/>
    <lineage>
        <taxon>Bacteria</taxon>
        <taxon>Pseudomonadati</taxon>
        <taxon>Pseudomonadota</taxon>
        <taxon>Alphaproteobacteria</taxon>
        <taxon>Hyphomicrobiales</taxon>
        <taxon>Brucellaceae</taxon>
        <taxon>Pseudochrobactrum</taxon>
    </lineage>
</organism>
<protein>
    <submittedName>
        <fullName evidence="4">Putative spermidine/putrescine transport system substrate-binding protein</fullName>
    </submittedName>
</protein>
<keyword evidence="5" id="KW-1185">Reference proteome</keyword>
<name>A0A366DMI3_9HYPH</name>
<feature type="chain" id="PRO_5017032886" evidence="3">
    <location>
        <begin position="23"/>
        <end position="343"/>
    </location>
</feature>
<dbReference type="InterPro" id="IPR006059">
    <property type="entry name" value="SBP"/>
</dbReference>
<dbReference type="OrthoDB" id="9815444at2"/>
<proteinExistence type="predicted"/>
<dbReference type="CDD" id="cd13589">
    <property type="entry name" value="PBP2_polyamine_RpCGA009"/>
    <property type="match status" value="1"/>
</dbReference>
<gene>
    <name evidence="4" type="ORF">DFR47_10915</name>
</gene>
<dbReference type="EMBL" id="QNRH01000009">
    <property type="protein sequence ID" value="RBO91155.1"/>
    <property type="molecule type" value="Genomic_DNA"/>
</dbReference>